<feature type="transmembrane region" description="Helical" evidence="6">
    <location>
        <begin position="96"/>
        <end position="120"/>
    </location>
</feature>
<keyword evidence="2" id="KW-1003">Cell membrane</keyword>
<comment type="subcellular location">
    <subcellularLocation>
        <location evidence="1">Cell membrane</location>
        <topology evidence="1">Multi-pass membrane protein</topology>
    </subcellularLocation>
</comment>
<keyword evidence="4 6" id="KW-1133">Transmembrane helix</keyword>
<keyword evidence="5 6" id="KW-0472">Membrane</keyword>
<feature type="transmembrane region" description="Helical" evidence="6">
    <location>
        <begin position="64"/>
        <end position="84"/>
    </location>
</feature>
<dbReference type="InterPro" id="IPR005538">
    <property type="entry name" value="LrgA/CidA"/>
</dbReference>
<evidence type="ECO:0008006" key="8">
    <source>
        <dbReference type="Google" id="ProtNLM"/>
    </source>
</evidence>
<sequence>MLWGLFVLLACQVVGEAVAHITGLPLPGPVIGMLLLFCLLGLRDAIAPGTLQSVRDSVDTSAGLLLRNLSLLFIPAGVGLVQRYDLMAKHGVGLSLTVFISTVLTLAVTALVFCLVARTFSPAVQESKSR</sequence>
<evidence type="ECO:0000256" key="6">
    <source>
        <dbReference type="SAM" id="Phobius"/>
    </source>
</evidence>
<keyword evidence="3 6" id="KW-0812">Transmembrane</keyword>
<protein>
    <recommendedName>
        <fullName evidence="8">CidA/LrgA family protein</fullName>
    </recommendedName>
</protein>
<feature type="transmembrane region" description="Helical" evidence="6">
    <location>
        <begin position="25"/>
        <end position="43"/>
    </location>
</feature>
<evidence type="ECO:0000256" key="3">
    <source>
        <dbReference type="ARBA" id="ARBA00022692"/>
    </source>
</evidence>
<organism evidence="7">
    <name type="scientific">Rhizobium leguminosarum</name>
    <dbReference type="NCBI Taxonomy" id="384"/>
    <lineage>
        <taxon>Bacteria</taxon>
        <taxon>Pseudomonadati</taxon>
        <taxon>Pseudomonadota</taxon>
        <taxon>Alphaproteobacteria</taxon>
        <taxon>Hyphomicrobiales</taxon>
        <taxon>Rhizobiaceae</taxon>
        <taxon>Rhizobium/Agrobacterium group</taxon>
        <taxon>Rhizobium</taxon>
    </lineage>
</organism>
<evidence type="ECO:0000256" key="2">
    <source>
        <dbReference type="ARBA" id="ARBA00022475"/>
    </source>
</evidence>
<evidence type="ECO:0000256" key="5">
    <source>
        <dbReference type="ARBA" id="ARBA00023136"/>
    </source>
</evidence>
<evidence type="ECO:0000256" key="4">
    <source>
        <dbReference type="ARBA" id="ARBA00022989"/>
    </source>
</evidence>
<dbReference type="EMBL" id="LVYU01000078">
    <property type="protein sequence ID" value="KZB01776.1"/>
    <property type="molecule type" value="Genomic_DNA"/>
</dbReference>
<accession>A0A154IMX5</accession>
<reference evidence="7" key="1">
    <citation type="submission" date="2016-03" db="EMBL/GenBank/DDBJ databases">
        <title>Microsymbionts genomes from the relict species Vavilovia formosa.</title>
        <authorList>
            <person name="Chirak E."/>
            <person name="Kimeklis A."/>
            <person name="Kopat V."/>
            <person name="Andronov E."/>
        </authorList>
    </citation>
    <scope>NUCLEOTIDE SEQUENCE [LARGE SCALE GENOMIC DNA]</scope>
    <source>
        <strain evidence="7">Vaf12</strain>
    </source>
</reference>
<dbReference type="Pfam" id="PF03788">
    <property type="entry name" value="LrgA"/>
    <property type="match status" value="1"/>
</dbReference>
<evidence type="ECO:0000313" key="7">
    <source>
        <dbReference type="EMBL" id="KZB01776.1"/>
    </source>
</evidence>
<gene>
    <name evidence="7" type="ORF">A4A59_12100</name>
</gene>
<dbReference type="PANTHER" id="PTHR33931:SF2">
    <property type="entry name" value="HOLIN-LIKE PROTEIN CIDA"/>
    <property type="match status" value="1"/>
</dbReference>
<proteinExistence type="predicted"/>
<comment type="caution">
    <text evidence="7">The sequence shown here is derived from an EMBL/GenBank/DDBJ whole genome shotgun (WGS) entry which is preliminary data.</text>
</comment>
<evidence type="ECO:0000256" key="1">
    <source>
        <dbReference type="ARBA" id="ARBA00004651"/>
    </source>
</evidence>
<dbReference type="PANTHER" id="PTHR33931">
    <property type="entry name" value="HOLIN-LIKE PROTEIN CIDA-RELATED"/>
    <property type="match status" value="1"/>
</dbReference>
<dbReference type="GO" id="GO:0005886">
    <property type="term" value="C:plasma membrane"/>
    <property type="evidence" value="ECO:0007669"/>
    <property type="project" value="UniProtKB-SubCell"/>
</dbReference>
<dbReference type="RefSeq" id="WP_062940812.1">
    <property type="nucleotide sequence ID" value="NZ_CP171845.1"/>
</dbReference>
<name>A0A154IMX5_RHILE</name>
<dbReference type="AlphaFoldDB" id="A0A154IMX5"/>